<dbReference type="RefSeq" id="WP_270076862.1">
    <property type="nucleotide sequence ID" value="NZ_CP115174.1"/>
</dbReference>
<keyword evidence="3 8" id="KW-0547">Nucleotide-binding</keyword>
<evidence type="ECO:0000256" key="7">
    <source>
        <dbReference type="ARBA" id="ARBA00022962"/>
    </source>
</evidence>
<dbReference type="Proteomes" id="UP001210865">
    <property type="component" value="Chromosome"/>
</dbReference>
<keyword evidence="6 8" id="KW-0067">ATP-binding</keyword>
<keyword evidence="5 8" id="KW-0378">Hydrolase</keyword>
<dbReference type="SUPFAM" id="SSF52317">
    <property type="entry name" value="Class I glutamine amidotransferase-like"/>
    <property type="match status" value="1"/>
</dbReference>
<dbReference type="EC" id="3.5.1.2" evidence="8"/>
<evidence type="ECO:0000256" key="4">
    <source>
        <dbReference type="ARBA" id="ARBA00022755"/>
    </source>
</evidence>
<dbReference type="Gene3D" id="3.40.50.880">
    <property type="match status" value="1"/>
</dbReference>
<reference evidence="9 10" key="1">
    <citation type="submission" date="2022-12" db="EMBL/GenBank/DDBJ databases">
        <title>Sphingomonas abieness sp. nov., an endophytic bacterium isolated from Abies koreana.</title>
        <authorList>
            <person name="Jiang L."/>
            <person name="Lee J."/>
        </authorList>
    </citation>
    <scope>NUCLEOTIDE SEQUENCE [LARGE SCALE GENOMIC DNA]</scope>
    <source>
        <strain evidence="10">PAMB 00755</strain>
    </source>
</reference>
<dbReference type="PIRSF" id="PIRSF001586">
    <property type="entry name" value="FGAM_synth_I"/>
    <property type="match status" value="1"/>
</dbReference>
<keyword evidence="10" id="KW-1185">Reference proteome</keyword>
<evidence type="ECO:0000256" key="2">
    <source>
        <dbReference type="ARBA" id="ARBA00022598"/>
    </source>
</evidence>
<dbReference type="EC" id="6.3.5.3" evidence="8"/>
<gene>
    <name evidence="8 9" type="primary">purQ</name>
    <name evidence="9" type="ORF">PBT88_19015</name>
</gene>
<keyword evidence="7 8" id="KW-0315">Glutamine amidotransferase</keyword>
<dbReference type="PROSITE" id="PS51273">
    <property type="entry name" value="GATASE_TYPE_1"/>
    <property type="match status" value="1"/>
</dbReference>
<evidence type="ECO:0000313" key="10">
    <source>
        <dbReference type="Proteomes" id="UP001210865"/>
    </source>
</evidence>
<comment type="subunit">
    <text evidence="8">Part of the FGAM synthase complex composed of 1 PurL, 1 PurQ and 2 PurS subunits.</text>
</comment>
<dbReference type="CDD" id="cd01740">
    <property type="entry name" value="GATase1_FGAR_AT"/>
    <property type="match status" value="1"/>
</dbReference>
<name>A0ABY7NQJ8_9SPHN</name>
<dbReference type="EMBL" id="CP115174">
    <property type="protein sequence ID" value="WBO22214.1"/>
    <property type="molecule type" value="Genomic_DNA"/>
</dbReference>
<accession>A0ABY7NQJ8</accession>
<keyword evidence="4 8" id="KW-0658">Purine biosynthesis</keyword>
<proteinExistence type="inferred from homology"/>
<dbReference type="NCBIfam" id="TIGR01737">
    <property type="entry name" value="FGAM_synth_I"/>
    <property type="match status" value="1"/>
</dbReference>
<evidence type="ECO:0000256" key="1">
    <source>
        <dbReference type="ARBA" id="ARBA00022490"/>
    </source>
</evidence>
<dbReference type="PANTHER" id="PTHR47552">
    <property type="entry name" value="PHOSPHORIBOSYLFORMYLGLYCINAMIDINE SYNTHASE SUBUNIT PURQ"/>
    <property type="match status" value="1"/>
</dbReference>
<organism evidence="9 10">
    <name type="scientific">Sphingomonas abietis</name>
    <dbReference type="NCBI Taxonomy" id="3012344"/>
    <lineage>
        <taxon>Bacteria</taxon>
        <taxon>Pseudomonadati</taxon>
        <taxon>Pseudomonadota</taxon>
        <taxon>Alphaproteobacteria</taxon>
        <taxon>Sphingomonadales</taxon>
        <taxon>Sphingomonadaceae</taxon>
        <taxon>Sphingomonas</taxon>
    </lineage>
</organism>
<dbReference type="NCBIfam" id="NF002957">
    <property type="entry name" value="PRK03619.1"/>
    <property type="match status" value="1"/>
</dbReference>
<dbReference type="InterPro" id="IPR029062">
    <property type="entry name" value="Class_I_gatase-like"/>
</dbReference>
<evidence type="ECO:0000256" key="5">
    <source>
        <dbReference type="ARBA" id="ARBA00022801"/>
    </source>
</evidence>
<sequence>MKAAVIVFPGSNCDRDLSVAFRDITGHETVMVWHGEASLPDGLDIIGVPGGFSYGDYLRSGAMAARSPVMRAVADAAAKGVAVLGVCNGFQVLTETGLLPGALMRNAGLNFVCRDVELSVANSQTMFTSRYDDGEQIVIPVAHHDGNYFADDATLDRIEGEGRVAFRYAGEVNGSARNIAGIVNDAGNVLGMMPHPERMIEAAHGRTDGRRLFEGLVAALA</sequence>
<evidence type="ECO:0000313" key="9">
    <source>
        <dbReference type="EMBL" id="WBO22214.1"/>
    </source>
</evidence>
<comment type="function">
    <text evidence="8">Part of the phosphoribosylformylglycinamidine synthase complex involved in the purines biosynthetic pathway. Catalyzes the ATP-dependent conversion of formylglycinamide ribonucleotide (FGAR) and glutamine to yield formylglycinamidine ribonucleotide (FGAM) and glutamate. The FGAM synthase complex is composed of three subunits. PurQ produces an ammonia molecule by converting glutamine to glutamate. PurL transfers the ammonia molecule to FGAR to form FGAM in an ATP-dependent manner. PurS interacts with PurQ and PurL and is thought to assist in the transfer of the ammonia molecule from PurQ to PurL.</text>
</comment>
<comment type="subcellular location">
    <subcellularLocation>
        <location evidence="8">Cytoplasm</location>
    </subcellularLocation>
</comment>
<protein>
    <recommendedName>
        <fullName evidence="8">Phosphoribosylformylglycinamidine synthase subunit PurQ</fullName>
        <shortName evidence="8">FGAM synthase</shortName>
        <ecNumber evidence="8">6.3.5.3</ecNumber>
    </recommendedName>
    <alternativeName>
        <fullName evidence="8">Formylglycinamide ribonucleotide amidotransferase subunit I</fullName>
        <shortName evidence="8">FGAR amidotransferase I</shortName>
        <shortName evidence="8">FGAR-AT I</shortName>
    </alternativeName>
    <alternativeName>
        <fullName evidence="8">Glutaminase PurQ</fullName>
        <ecNumber evidence="8">3.5.1.2</ecNumber>
    </alternativeName>
    <alternativeName>
        <fullName evidence="8">Phosphoribosylformylglycinamidine synthase subunit I</fullName>
    </alternativeName>
</protein>
<evidence type="ECO:0000256" key="6">
    <source>
        <dbReference type="ARBA" id="ARBA00022840"/>
    </source>
</evidence>
<feature type="active site" evidence="8">
    <location>
        <position position="197"/>
    </location>
</feature>
<dbReference type="InterPro" id="IPR010075">
    <property type="entry name" value="PRibForGlyAmidine_synth_PurQ"/>
</dbReference>
<feature type="active site" description="Nucleophile" evidence="8">
    <location>
        <position position="87"/>
    </location>
</feature>
<dbReference type="HAMAP" id="MF_00421">
    <property type="entry name" value="PurQ"/>
    <property type="match status" value="1"/>
</dbReference>
<keyword evidence="2 8" id="KW-0436">Ligase</keyword>
<evidence type="ECO:0000256" key="3">
    <source>
        <dbReference type="ARBA" id="ARBA00022741"/>
    </source>
</evidence>
<keyword evidence="1 8" id="KW-0963">Cytoplasm</keyword>
<evidence type="ECO:0000256" key="8">
    <source>
        <dbReference type="HAMAP-Rule" id="MF_00421"/>
    </source>
</evidence>
<comment type="pathway">
    <text evidence="8">Purine metabolism; IMP biosynthesis via de novo pathway; 5-amino-1-(5-phospho-D-ribosyl)imidazole from N(2)-formyl-N(1)-(5-phospho-D-ribosyl)glycinamide: step 1/2.</text>
</comment>
<comment type="catalytic activity">
    <reaction evidence="8">
        <text>L-glutamine + H2O = L-glutamate + NH4(+)</text>
        <dbReference type="Rhea" id="RHEA:15889"/>
        <dbReference type="ChEBI" id="CHEBI:15377"/>
        <dbReference type="ChEBI" id="CHEBI:28938"/>
        <dbReference type="ChEBI" id="CHEBI:29985"/>
        <dbReference type="ChEBI" id="CHEBI:58359"/>
        <dbReference type="EC" id="3.5.1.2"/>
    </reaction>
</comment>
<dbReference type="Pfam" id="PF13507">
    <property type="entry name" value="GATase_5"/>
    <property type="match status" value="1"/>
</dbReference>
<comment type="catalytic activity">
    <reaction evidence="8">
        <text>N(2)-formyl-N(1)-(5-phospho-beta-D-ribosyl)glycinamide + L-glutamine + ATP + H2O = 2-formamido-N(1)-(5-O-phospho-beta-D-ribosyl)acetamidine + L-glutamate + ADP + phosphate + H(+)</text>
        <dbReference type="Rhea" id="RHEA:17129"/>
        <dbReference type="ChEBI" id="CHEBI:15377"/>
        <dbReference type="ChEBI" id="CHEBI:15378"/>
        <dbReference type="ChEBI" id="CHEBI:29985"/>
        <dbReference type="ChEBI" id="CHEBI:30616"/>
        <dbReference type="ChEBI" id="CHEBI:43474"/>
        <dbReference type="ChEBI" id="CHEBI:58359"/>
        <dbReference type="ChEBI" id="CHEBI:147286"/>
        <dbReference type="ChEBI" id="CHEBI:147287"/>
        <dbReference type="ChEBI" id="CHEBI:456216"/>
        <dbReference type="EC" id="6.3.5.3"/>
    </reaction>
</comment>
<dbReference type="PANTHER" id="PTHR47552:SF1">
    <property type="entry name" value="PHOSPHORIBOSYLFORMYLGLYCINAMIDINE SYNTHASE SUBUNIT PURQ"/>
    <property type="match status" value="1"/>
</dbReference>
<dbReference type="SMART" id="SM01211">
    <property type="entry name" value="GATase_5"/>
    <property type="match status" value="1"/>
</dbReference>
<feature type="active site" evidence="8">
    <location>
        <position position="195"/>
    </location>
</feature>